<dbReference type="Proteomes" id="UP001292079">
    <property type="component" value="Unassembled WGS sequence"/>
</dbReference>
<keyword evidence="5" id="KW-0514">Muscle protein</keyword>
<evidence type="ECO:0000313" key="8">
    <source>
        <dbReference type="Proteomes" id="UP001292079"/>
    </source>
</evidence>
<evidence type="ECO:0000259" key="6">
    <source>
        <dbReference type="PROSITE" id="PS50222"/>
    </source>
</evidence>
<keyword evidence="8" id="KW-1185">Reference proteome</keyword>
<dbReference type="Pfam" id="PF13499">
    <property type="entry name" value="EF-hand_7"/>
    <property type="match status" value="1"/>
</dbReference>
<keyword evidence="2" id="KW-0106">Calcium</keyword>
<evidence type="ECO:0000256" key="1">
    <source>
        <dbReference type="ARBA" id="ARBA00022737"/>
    </source>
</evidence>
<reference evidence="7" key="1">
    <citation type="submission" date="2022-04" db="EMBL/GenBank/DDBJ databases">
        <authorList>
            <person name="Xu L."/>
            <person name="Lv Z."/>
        </authorList>
    </citation>
    <scope>NUCLEOTIDE SEQUENCE</scope>
    <source>
        <strain evidence="7">LV_2022a</strain>
    </source>
</reference>
<evidence type="ECO:0000256" key="3">
    <source>
        <dbReference type="ARBA" id="ARBA00023123"/>
    </source>
</evidence>
<name>A0AAE1Z6D4_SCHME</name>
<dbReference type="AlphaFoldDB" id="A0AAE1Z6D4"/>
<evidence type="ECO:0000256" key="2">
    <source>
        <dbReference type="ARBA" id="ARBA00022837"/>
    </source>
</evidence>
<proteinExistence type="predicted"/>
<dbReference type="InterPro" id="IPR018247">
    <property type="entry name" value="EF_Hand_1_Ca_BS"/>
</dbReference>
<dbReference type="PROSITE" id="PS00018">
    <property type="entry name" value="EF_HAND_1"/>
    <property type="match status" value="2"/>
</dbReference>
<evidence type="ECO:0000256" key="4">
    <source>
        <dbReference type="ARBA" id="ARBA00023175"/>
    </source>
</evidence>
<evidence type="ECO:0000256" key="5">
    <source>
        <dbReference type="ARBA" id="ARBA00023179"/>
    </source>
</evidence>
<feature type="domain" description="EF-hand" evidence="6">
    <location>
        <begin position="82"/>
        <end position="117"/>
    </location>
</feature>
<gene>
    <name evidence="7" type="ORF">MN116_008629</name>
</gene>
<feature type="domain" description="EF-hand" evidence="6">
    <location>
        <begin position="10"/>
        <end position="45"/>
    </location>
</feature>
<keyword evidence="3" id="KW-0518">Myosin</keyword>
<dbReference type="EMBL" id="JALJAT010000008">
    <property type="protein sequence ID" value="KAK4467692.1"/>
    <property type="molecule type" value="Genomic_DNA"/>
</dbReference>
<keyword evidence="1" id="KW-0677">Repeat</keyword>
<accession>A0AAE1Z6D4</accession>
<sequence length="161" mass="17999">MVSKDVLFDILYTELSQAFKHIDKDRDGILGVGDISDLLTKLGIGVNESSISNVVRSLSDGQEFIGFPLFIELVGRALDNLDDNQPVKTLFRILDRNGDGHLDSDEIAFRMSKIFDKITKEEVSLLLDSIKLDENQKLDCVEFGALLRSGFVQAMKYVNKA</sequence>
<reference evidence="7" key="2">
    <citation type="journal article" date="2023" name="Infect Dis Poverty">
        <title>Chromosome-scale genome of the human blood fluke Schistosoma mekongi and its implications for public health.</title>
        <authorList>
            <person name="Zhou M."/>
            <person name="Xu L."/>
            <person name="Xu D."/>
            <person name="Chen W."/>
            <person name="Khan J."/>
            <person name="Hu Y."/>
            <person name="Huang H."/>
            <person name="Wei H."/>
            <person name="Zhang Y."/>
            <person name="Chusongsang P."/>
            <person name="Tanasarnprasert K."/>
            <person name="Hu X."/>
            <person name="Limpanont Y."/>
            <person name="Lv Z."/>
        </authorList>
    </citation>
    <scope>NUCLEOTIDE SEQUENCE</scope>
    <source>
        <strain evidence="7">LV_2022a</strain>
    </source>
</reference>
<dbReference type="SMART" id="SM00054">
    <property type="entry name" value="EFh"/>
    <property type="match status" value="2"/>
</dbReference>
<dbReference type="GO" id="GO:0016459">
    <property type="term" value="C:myosin complex"/>
    <property type="evidence" value="ECO:0007669"/>
    <property type="project" value="UniProtKB-KW"/>
</dbReference>
<comment type="caution">
    <text evidence="7">The sequence shown here is derived from an EMBL/GenBank/DDBJ whole genome shotgun (WGS) entry which is preliminary data.</text>
</comment>
<dbReference type="InterPro" id="IPR050403">
    <property type="entry name" value="Myosin_RLC"/>
</dbReference>
<dbReference type="InterPro" id="IPR002048">
    <property type="entry name" value="EF_hand_dom"/>
</dbReference>
<dbReference type="InterPro" id="IPR011992">
    <property type="entry name" value="EF-hand-dom_pair"/>
</dbReference>
<dbReference type="Gene3D" id="1.10.238.10">
    <property type="entry name" value="EF-hand"/>
    <property type="match status" value="1"/>
</dbReference>
<dbReference type="PROSITE" id="PS50222">
    <property type="entry name" value="EF_HAND_2"/>
    <property type="match status" value="2"/>
</dbReference>
<evidence type="ECO:0000313" key="7">
    <source>
        <dbReference type="EMBL" id="KAK4467692.1"/>
    </source>
</evidence>
<organism evidence="7 8">
    <name type="scientific">Schistosoma mekongi</name>
    <name type="common">Parasitic worm</name>
    <dbReference type="NCBI Taxonomy" id="38744"/>
    <lineage>
        <taxon>Eukaryota</taxon>
        <taxon>Metazoa</taxon>
        <taxon>Spiralia</taxon>
        <taxon>Lophotrochozoa</taxon>
        <taxon>Platyhelminthes</taxon>
        <taxon>Trematoda</taxon>
        <taxon>Digenea</taxon>
        <taxon>Strigeidida</taxon>
        <taxon>Schistosomatoidea</taxon>
        <taxon>Schistosomatidae</taxon>
        <taxon>Schistosoma</taxon>
    </lineage>
</organism>
<dbReference type="SUPFAM" id="SSF47473">
    <property type="entry name" value="EF-hand"/>
    <property type="match status" value="1"/>
</dbReference>
<protein>
    <recommendedName>
        <fullName evidence="6">EF-hand domain-containing protein</fullName>
    </recommendedName>
</protein>
<dbReference type="PANTHER" id="PTHR23049">
    <property type="entry name" value="MYOSIN REGULATORY LIGHT CHAIN 2"/>
    <property type="match status" value="1"/>
</dbReference>
<keyword evidence="4" id="KW-0505">Motor protein</keyword>
<dbReference type="FunFam" id="1.10.238.10:FF:000001">
    <property type="entry name" value="Calmodulin 1"/>
    <property type="match status" value="1"/>
</dbReference>
<dbReference type="GO" id="GO:0005509">
    <property type="term" value="F:calcium ion binding"/>
    <property type="evidence" value="ECO:0007669"/>
    <property type="project" value="InterPro"/>
</dbReference>